<dbReference type="EMBL" id="JAUMVS010000275">
    <property type="protein sequence ID" value="MDO4842710.1"/>
    <property type="molecule type" value="Genomic_DNA"/>
</dbReference>
<evidence type="ECO:0000313" key="1">
    <source>
        <dbReference type="EMBL" id="MDO4842710.1"/>
    </source>
</evidence>
<name>A0AA43RJ61_9ACTN</name>
<sequence length="80" mass="9241">VLKNFTVSKKMLPLQMFTFEFTFGQSKDFRKHILAGFVYEKVYAATKADPAFCAGREDAPQSKMRQLLCHCNKAEKWPYG</sequence>
<feature type="non-terminal residue" evidence="1">
    <location>
        <position position="1"/>
    </location>
</feature>
<gene>
    <name evidence="1" type="ORF">Q3982_08560</name>
</gene>
<organism evidence="1 2">
    <name type="scientific">Phoenicibacter congonensis</name>
    <dbReference type="NCBI Taxonomy" id="1944646"/>
    <lineage>
        <taxon>Bacteria</taxon>
        <taxon>Bacillati</taxon>
        <taxon>Actinomycetota</taxon>
        <taxon>Coriobacteriia</taxon>
        <taxon>Eggerthellales</taxon>
        <taxon>Eggerthellaceae</taxon>
        <taxon>Phoenicibacter</taxon>
    </lineage>
</organism>
<dbReference type="Proteomes" id="UP001168575">
    <property type="component" value="Unassembled WGS sequence"/>
</dbReference>
<proteinExistence type="predicted"/>
<dbReference type="AlphaFoldDB" id="A0AA43RJ61"/>
<evidence type="ECO:0000313" key="2">
    <source>
        <dbReference type="Proteomes" id="UP001168575"/>
    </source>
</evidence>
<reference evidence="1" key="1">
    <citation type="submission" date="2023-07" db="EMBL/GenBank/DDBJ databases">
        <title>Between Cages and Wild: Unraveling the Impact of Captivity on Animal Microbiomes and Antimicrobial Resistance.</title>
        <authorList>
            <person name="Schmartz G.P."/>
            <person name="Rehner J."/>
            <person name="Schuff M.J."/>
            <person name="Becker S.L."/>
            <person name="Kravczyk M."/>
            <person name="Gurevich A."/>
            <person name="Francke R."/>
            <person name="Mueller R."/>
            <person name="Keller V."/>
            <person name="Keller A."/>
        </authorList>
    </citation>
    <scope>NUCLEOTIDE SEQUENCE</scope>
    <source>
        <strain evidence="1">S12M_St_49</strain>
    </source>
</reference>
<keyword evidence="2" id="KW-1185">Reference proteome</keyword>
<accession>A0AA43RJ61</accession>
<protein>
    <submittedName>
        <fullName evidence="1">Uncharacterized protein</fullName>
    </submittedName>
</protein>
<comment type="caution">
    <text evidence="1">The sequence shown here is derived from an EMBL/GenBank/DDBJ whole genome shotgun (WGS) entry which is preliminary data.</text>
</comment>